<protein>
    <recommendedName>
        <fullName evidence="1">F-box domain-containing protein</fullName>
    </recommendedName>
</protein>
<dbReference type="GeneID" id="66079640"/>
<comment type="caution">
    <text evidence="2">The sequence shown here is derived from an EMBL/GenBank/DDBJ whole genome shotgun (WGS) entry which is preliminary data.</text>
</comment>
<dbReference type="EMBL" id="CM032186">
    <property type="protein sequence ID" value="KAG7091535.1"/>
    <property type="molecule type" value="Genomic_DNA"/>
</dbReference>
<name>A0A9P7URW6_9AGAR</name>
<evidence type="ECO:0000313" key="2">
    <source>
        <dbReference type="EMBL" id="KAG7091535.1"/>
    </source>
</evidence>
<feature type="domain" description="F-box" evidence="1">
    <location>
        <begin position="81"/>
        <end position="138"/>
    </location>
</feature>
<accession>A0A9P7URW6</accession>
<dbReference type="AlphaFoldDB" id="A0A9P7URW6"/>
<evidence type="ECO:0000313" key="3">
    <source>
        <dbReference type="Proteomes" id="UP001049176"/>
    </source>
</evidence>
<keyword evidence="3" id="KW-1185">Reference proteome</keyword>
<dbReference type="RefSeq" id="XP_043008005.1">
    <property type="nucleotide sequence ID" value="XM_043155535.1"/>
</dbReference>
<reference evidence="2" key="1">
    <citation type="journal article" date="2021" name="Genome Biol. Evol.">
        <title>The assembled and annotated genome of the fairy-ring fungus Marasmius oreades.</title>
        <authorList>
            <person name="Hiltunen M."/>
            <person name="Ament-Velasquez S.L."/>
            <person name="Johannesson H."/>
        </authorList>
    </citation>
    <scope>NUCLEOTIDE SEQUENCE</scope>
    <source>
        <strain evidence="2">03SP1</strain>
    </source>
</reference>
<proteinExistence type="predicted"/>
<dbReference type="KEGG" id="more:E1B28_010564"/>
<gene>
    <name evidence="2" type="ORF">E1B28_010564</name>
</gene>
<dbReference type="Proteomes" id="UP001049176">
    <property type="component" value="Chromosome 6"/>
</dbReference>
<dbReference type="OrthoDB" id="3057283at2759"/>
<evidence type="ECO:0000259" key="1">
    <source>
        <dbReference type="Pfam" id="PF12937"/>
    </source>
</evidence>
<dbReference type="InterPro" id="IPR001810">
    <property type="entry name" value="F-box_dom"/>
</dbReference>
<dbReference type="Pfam" id="PF12937">
    <property type="entry name" value="F-box-like"/>
    <property type="match status" value="1"/>
</dbReference>
<organism evidence="2 3">
    <name type="scientific">Marasmius oreades</name>
    <name type="common">fairy-ring Marasmius</name>
    <dbReference type="NCBI Taxonomy" id="181124"/>
    <lineage>
        <taxon>Eukaryota</taxon>
        <taxon>Fungi</taxon>
        <taxon>Dikarya</taxon>
        <taxon>Basidiomycota</taxon>
        <taxon>Agaricomycotina</taxon>
        <taxon>Agaricomycetes</taxon>
        <taxon>Agaricomycetidae</taxon>
        <taxon>Agaricales</taxon>
        <taxon>Marasmiineae</taxon>
        <taxon>Marasmiaceae</taxon>
        <taxon>Marasmius</taxon>
    </lineage>
</organism>
<dbReference type="Gene3D" id="1.20.1280.50">
    <property type="match status" value="1"/>
</dbReference>
<sequence>MNTIFPDIQLRALKPPMQPAELLKTLRFNVSLTSSQEINCFIQEAEHDLNLYDKLIQHIKIKKAALKNDITRYRSLQSPIRKLPPETLRRIFGIAAGPNQCGRPCHGRGTSIFRLSSVCTRWREVALNSPELWANISIYMDLGAIRPLELCLRRSQQHPLSLQLDPGWDRAQAGTPISELFRLLLEHSRRWQHLDVRTVDFFAFDGIGEMPLLQSVKCCPFAGEIMPFGNAPNLRQLQILQEFHDVGEPVDLTSLPWSTLRHLDLVDTEHYWDREAIVECFRRGNKLQSFVYRHESEEYPSIRTRNEHCVVSNIESLSLELPNPDSFNYVLSEMIQAVTLPSLVNFTISCTPPEPYGEPNYIKFFMAWPGNVFSEFMERSKCNLTTLALKGIPLSESKLMPLLQLTPSLHTFILHEFLATEDAWDDDDFEDRKNKYQTVTESFLNRLAVSPLTADPFLSRNPLLPKLKWFTLRVQSHFDADAAFVELVKSRWVYPTGDLPFHDMETLRTVELHVLNRSLPKKVYEPLKAVDADGMMISVFGNGKRIV</sequence>